<protein>
    <submittedName>
        <fullName evidence="1">(diamondback moth) hypothetical protein</fullName>
    </submittedName>
</protein>
<dbReference type="AlphaFoldDB" id="A0A8S4DPR4"/>
<reference evidence="1" key="1">
    <citation type="submission" date="2020-11" db="EMBL/GenBank/DDBJ databases">
        <authorList>
            <person name="Whiteford S."/>
        </authorList>
    </citation>
    <scope>NUCLEOTIDE SEQUENCE</scope>
</reference>
<gene>
    <name evidence="1" type="ORF">PLXY2_LOCUS2912</name>
</gene>
<proteinExistence type="predicted"/>
<keyword evidence="2" id="KW-1185">Reference proteome</keyword>
<dbReference type="Proteomes" id="UP000653454">
    <property type="component" value="Unassembled WGS sequence"/>
</dbReference>
<evidence type="ECO:0000313" key="1">
    <source>
        <dbReference type="EMBL" id="CAG9103070.1"/>
    </source>
</evidence>
<name>A0A8S4DPR4_PLUXY</name>
<comment type="caution">
    <text evidence="1">The sequence shown here is derived from an EMBL/GenBank/DDBJ whole genome shotgun (WGS) entry which is preliminary data.</text>
</comment>
<dbReference type="EMBL" id="CAJHNJ030000007">
    <property type="protein sequence ID" value="CAG9103070.1"/>
    <property type="molecule type" value="Genomic_DNA"/>
</dbReference>
<evidence type="ECO:0000313" key="2">
    <source>
        <dbReference type="Proteomes" id="UP000653454"/>
    </source>
</evidence>
<accession>A0A8S4DPR4</accession>
<sequence length="235" mass="26254">MSCYLVPATSFTPQGGSPSNLPHYRVDEFSSGDHEPANAAWDTLLCPPARWTDDLRKVVGSGWMRKAAARVLWRSLGEVYVQQWIISPQEDPWKFFENVPEASAPRLQVARAARVSGPPASPRKVFDERNSDHWRMQAQWVLKLKVPFFYEGEIFRKIPADLGGGRRDMWDFYPLKPPRWPPSVQVGAPRSPGERTGVTSHCAAALLRETQGLPTPSQPARLYMATCTAALPGAN</sequence>
<organism evidence="1 2">
    <name type="scientific">Plutella xylostella</name>
    <name type="common">Diamondback moth</name>
    <name type="synonym">Plutella maculipennis</name>
    <dbReference type="NCBI Taxonomy" id="51655"/>
    <lineage>
        <taxon>Eukaryota</taxon>
        <taxon>Metazoa</taxon>
        <taxon>Ecdysozoa</taxon>
        <taxon>Arthropoda</taxon>
        <taxon>Hexapoda</taxon>
        <taxon>Insecta</taxon>
        <taxon>Pterygota</taxon>
        <taxon>Neoptera</taxon>
        <taxon>Endopterygota</taxon>
        <taxon>Lepidoptera</taxon>
        <taxon>Glossata</taxon>
        <taxon>Ditrysia</taxon>
        <taxon>Yponomeutoidea</taxon>
        <taxon>Plutellidae</taxon>
        <taxon>Plutella</taxon>
    </lineage>
</organism>